<dbReference type="AlphaFoldDB" id="A0A6M8HV55"/>
<dbReference type="PANTHER" id="PTHR33337:SF44">
    <property type="entry name" value="DUF636 DOMAIN PROTEIN (AFU_ORTHOLOGUE AFUA_1G09754)"/>
    <property type="match status" value="1"/>
</dbReference>
<dbReference type="GO" id="GO:0046872">
    <property type="term" value="F:metal ion binding"/>
    <property type="evidence" value="ECO:0007669"/>
    <property type="project" value="UniProtKB-KW"/>
</dbReference>
<comment type="similarity">
    <text evidence="1">Belongs to the Gfa family.</text>
</comment>
<dbReference type="PROSITE" id="PS51891">
    <property type="entry name" value="CENP_V_GFA"/>
    <property type="match status" value="1"/>
</dbReference>
<feature type="domain" description="CENP-V/GFA" evidence="5">
    <location>
        <begin position="3"/>
        <end position="118"/>
    </location>
</feature>
<evidence type="ECO:0000313" key="7">
    <source>
        <dbReference type="Proteomes" id="UP000500767"/>
    </source>
</evidence>
<dbReference type="SUPFAM" id="SSF51316">
    <property type="entry name" value="Mss4-like"/>
    <property type="match status" value="1"/>
</dbReference>
<gene>
    <name evidence="6" type="ORF">HN018_07110</name>
</gene>
<organism evidence="6 7">
    <name type="scientific">Lichenicola cladoniae</name>
    <dbReference type="NCBI Taxonomy" id="1484109"/>
    <lineage>
        <taxon>Bacteria</taxon>
        <taxon>Pseudomonadati</taxon>
        <taxon>Pseudomonadota</taxon>
        <taxon>Alphaproteobacteria</taxon>
        <taxon>Acetobacterales</taxon>
        <taxon>Acetobacteraceae</taxon>
        <taxon>Lichenicola</taxon>
    </lineage>
</organism>
<dbReference type="InterPro" id="IPR011057">
    <property type="entry name" value="Mss4-like_sf"/>
</dbReference>
<keyword evidence="2" id="KW-0479">Metal-binding</keyword>
<keyword evidence="7" id="KW-1185">Reference proteome</keyword>
<reference evidence="6 7" key="1">
    <citation type="journal article" date="2014" name="World J. Microbiol. Biotechnol.">
        <title>Biodiversity and physiological characteristics of Antarctic and Arctic lichens-associated bacteria.</title>
        <authorList>
            <person name="Lee Y.M."/>
            <person name="Kim E.H."/>
            <person name="Lee H.K."/>
            <person name="Hong S.G."/>
        </authorList>
    </citation>
    <scope>NUCLEOTIDE SEQUENCE [LARGE SCALE GENOMIC DNA]</scope>
    <source>
        <strain evidence="6 7">PAMC 26569</strain>
    </source>
</reference>
<dbReference type="Gene3D" id="2.170.150.70">
    <property type="match status" value="1"/>
</dbReference>
<accession>A0A6M8HV55</accession>
<evidence type="ECO:0000256" key="1">
    <source>
        <dbReference type="ARBA" id="ARBA00005495"/>
    </source>
</evidence>
<evidence type="ECO:0000256" key="2">
    <source>
        <dbReference type="ARBA" id="ARBA00022723"/>
    </source>
</evidence>
<evidence type="ECO:0000256" key="3">
    <source>
        <dbReference type="ARBA" id="ARBA00022833"/>
    </source>
</evidence>
<sequence>MRLNGSCHCRAVRFSVESRQPVPYQLCYCTICSKTQGGGGYAINLAGDAETLEVEGREHARSYHAVMREEGAPDQHSEAERVFCGRCGSALWLYDKSWPGLIHPFASAIDTELPIPPERTHLMLAFKANWVVPRIGKHDQTFDEYPTESIADWHQRLGLEDAHGG</sequence>
<dbReference type="Pfam" id="PF04828">
    <property type="entry name" value="GFA"/>
    <property type="match status" value="1"/>
</dbReference>
<protein>
    <submittedName>
        <fullName evidence="6">GFA family protein</fullName>
    </submittedName>
</protein>
<dbReference type="InterPro" id="IPR006913">
    <property type="entry name" value="CENP-V/GFA"/>
</dbReference>
<evidence type="ECO:0000256" key="4">
    <source>
        <dbReference type="ARBA" id="ARBA00023239"/>
    </source>
</evidence>
<dbReference type="Proteomes" id="UP000500767">
    <property type="component" value="Chromosome"/>
</dbReference>
<dbReference type="PANTHER" id="PTHR33337">
    <property type="entry name" value="GFA DOMAIN-CONTAINING PROTEIN"/>
    <property type="match status" value="1"/>
</dbReference>
<name>A0A6M8HV55_9PROT</name>
<keyword evidence="4" id="KW-0456">Lyase</keyword>
<evidence type="ECO:0000259" key="5">
    <source>
        <dbReference type="PROSITE" id="PS51891"/>
    </source>
</evidence>
<keyword evidence="3" id="KW-0862">Zinc</keyword>
<dbReference type="EMBL" id="CP053708">
    <property type="protein sequence ID" value="QKE92494.1"/>
    <property type="molecule type" value="Genomic_DNA"/>
</dbReference>
<dbReference type="KEGG" id="lck:HN018_07110"/>
<evidence type="ECO:0000313" key="6">
    <source>
        <dbReference type="EMBL" id="QKE92494.1"/>
    </source>
</evidence>
<dbReference type="GO" id="GO:0016846">
    <property type="term" value="F:carbon-sulfur lyase activity"/>
    <property type="evidence" value="ECO:0007669"/>
    <property type="project" value="InterPro"/>
</dbReference>
<proteinExistence type="inferred from homology"/>